<sequence length="155" mass="16911">GSAELSLAVFSLTSIIISVVKAGHTAVVLLWERHQNQRTATSSTNPPQGESTESNLFSVIKKNDADSDDHGLSPTLQQKAQRMPRQKSSGATPVAVAVAVAVLTRSDDSQDSKSQTWMEKLHKQKPAKNVLERLIAKICSDVKGSGMREQQNRQY</sequence>
<evidence type="ECO:0000313" key="4">
    <source>
        <dbReference type="Proteomes" id="UP000051952"/>
    </source>
</evidence>
<feature type="transmembrane region" description="Helical" evidence="2">
    <location>
        <begin position="6"/>
        <end position="31"/>
    </location>
</feature>
<keyword evidence="2" id="KW-0472">Membrane</keyword>
<evidence type="ECO:0000256" key="2">
    <source>
        <dbReference type="SAM" id="Phobius"/>
    </source>
</evidence>
<dbReference type="VEuPathDB" id="TriTrypDB:BSAL_79960"/>
<keyword evidence="4" id="KW-1185">Reference proteome</keyword>
<evidence type="ECO:0000256" key="1">
    <source>
        <dbReference type="SAM" id="MobiDB-lite"/>
    </source>
</evidence>
<feature type="region of interest" description="Disordered" evidence="1">
    <location>
        <begin position="37"/>
        <end position="92"/>
    </location>
</feature>
<feature type="compositionally biased region" description="Polar residues" evidence="1">
    <location>
        <begin position="37"/>
        <end position="57"/>
    </location>
</feature>
<organism evidence="3 4">
    <name type="scientific">Bodo saltans</name>
    <name type="common">Flagellated protozoan</name>
    <dbReference type="NCBI Taxonomy" id="75058"/>
    <lineage>
        <taxon>Eukaryota</taxon>
        <taxon>Discoba</taxon>
        <taxon>Euglenozoa</taxon>
        <taxon>Kinetoplastea</taxon>
        <taxon>Metakinetoplastina</taxon>
        <taxon>Eubodonida</taxon>
        <taxon>Bodonidae</taxon>
        <taxon>Bodo</taxon>
    </lineage>
</organism>
<feature type="non-terminal residue" evidence="3">
    <location>
        <position position="1"/>
    </location>
</feature>
<reference evidence="4" key="1">
    <citation type="submission" date="2015-09" db="EMBL/GenBank/DDBJ databases">
        <authorList>
            <consortium name="Pathogen Informatics"/>
        </authorList>
    </citation>
    <scope>NUCLEOTIDE SEQUENCE [LARGE SCALE GENOMIC DNA]</scope>
    <source>
        <strain evidence="4">Lake Konstanz</strain>
    </source>
</reference>
<name>A0A0S4J1E2_BODSA</name>
<keyword evidence="2" id="KW-1133">Transmembrane helix</keyword>
<keyword evidence="2" id="KW-0812">Transmembrane</keyword>
<dbReference type="AlphaFoldDB" id="A0A0S4J1E2"/>
<dbReference type="Proteomes" id="UP000051952">
    <property type="component" value="Unassembled WGS sequence"/>
</dbReference>
<accession>A0A0S4J1E2</accession>
<dbReference type="EMBL" id="CYKH01000830">
    <property type="protein sequence ID" value="CUG47488.1"/>
    <property type="molecule type" value="Genomic_DNA"/>
</dbReference>
<feature type="compositionally biased region" description="Basic and acidic residues" evidence="1">
    <location>
        <begin position="61"/>
        <end position="71"/>
    </location>
</feature>
<evidence type="ECO:0000313" key="3">
    <source>
        <dbReference type="EMBL" id="CUG47488.1"/>
    </source>
</evidence>
<protein>
    <submittedName>
        <fullName evidence="3">Membrane-associated protein, putative</fullName>
    </submittedName>
</protein>
<gene>
    <name evidence="3" type="ORF">BSAL_79960</name>
</gene>
<proteinExistence type="predicted"/>
<feature type="compositionally biased region" description="Polar residues" evidence="1">
    <location>
        <begin position="74"/>
        <end position="91"/>
    </location>
</feature>